<keyword evidence="2" id="KW-1185">Reference proteome</keyword>
<proteinExistence type="predicted"/>
<evidence type="ECO:0000313" key="2">
    <source>
        <dbReference type="Proteomes" id="UP000623467"/>
    </source>
</evidence>
<comment type="caution">
    <text evidence="1">The sequence shown here is derived from an EMBL/GenBank/DDBJ whole genome shotgun (WGS) entry which is preliminary data.</text>
</comment>
<dbReference type="Proteomes" id="UP000623467">
    <property type="component" value="Unassembled WGS sequence"/>
</dbReference>
<protein>
    <submittedName>
        <fullName evidence="1">Uncharacterized protein</fullName>
    </submittedName>
</protein>
<dbReference type="AlphaFoldDB" id="A0A8H7DEJ4"/>
<evidence type="ECO:0000313" key="1">
    <source>
        <dbReference type="EMBL" id="KAF7370122.1"/>
    </source>
</evidence>
<gene>
    <name evidence="1" type="ORF">MSAN_00642400</name>
</gene>
<name>A0A8H7DEJ4_9AGAR</name>
<reference evidence="1" key="1">
    <citation type="submission" date="2020-05" db="EMBL/GenBank/DDBJ databases">
        <title>Mycena genomes resolve the evolution of fungal bioluminescence.</title>
        <authorList>
            <person name="Tsai I.J."/>
        </authorList>
    </citation>
    <scope>NUCLEOTIDE SEQUENCE</scope>
    <source>
        <strain evidence="1">160909Yilan</strain>
    </source>
</reference>
<accession>A0A8H7DEJ4</accession>
<dbReference type="EMBL" id="JACAZH010000004">
    <property type="protein sequence ID" value="KAF7370122.1"/>
    <property type="molecule type" value="Genomic_DNA"/>
</dbReference>
<sequence>MKLITPSTTRAMPRCEKSVLGLLHEGSYTLSAVMRNILASAPHTTGWIFLGCSGELITLSPTHATSRSRLEYISAYANAAGAPGSLRLPRIWCTGVRFASLYAFFCSCWFAGSSRGGTTKCTDGGAREHRCERSSSVEICTVIEVDGGCGSQRRASTCGEHGPLLSLGFVLFSFRSGDSLFWLGLVSPRLLTIAGGRIDDISDPPKPTSTFLCEADRQTDGREEGPPSSDAVVSSVPHCVRGSDSQIWRCRADPLFWEATWLGAPCLSRRILCPTAADEDGGIYSTVVSGDPAAMSSLFPSFLFISVFGLYRDATWGHLNETPGSRACWESYMLGGGHRRDAWSAMRALILAGWDASVSVFPIRRAFRNGVSSWRVARMRSKYITILSCFSLSTSDRNIMQSAGPPACITPSLCVRHGGVRAHAAHTLVAVTTAEGKRAPMQVDDNLLKETVSSALVWVSE</sequence>
<organism evidence="1 2">
    <name type="scientific">Mycena sanguinolenta</name>
    <dbReference type="NCBI Taxonomy" id="230812"/>
    <lineage>
        <taxon>Eukaryota</taxon>
        <taxon>Fungi</taxon>
        <taxon>Dikarya</taxon>
        <taxon>Basidiomycota</taxon>
        <taxon>Agaricomycotina</taxon>
        <taxon>Agaricomycetes</taxon>
        <taxon>Agaricomycetidae</taxon>
        <taxon>Agaricales</taxon>
        <taxon>Marasmiineae</taxon>
        <taxon>Mycenaceae</taxon>
        <taxon>Mycena</taxon>
    </lineage>
</organism>